<keyword evidence="4" id="KW-0648">Protein biosynthesis</keyword>
<evidence type="ECO:0000256" key="3">
    <source>
        <dbReference type="ARBA" id="ARBA00022884"/>
    </source>
</evidence>
<dbReference type="PANTHER" id="PTHR11960">
    <property type="entry name" value="EUKARYOTIC TRANSLATION INITIATION FACTOR 4E RELATED"/>
    <property type="match status" value="1"/>
</dbReference>
<accession>A0A6C0ABT3</accession>
<evidence type="ECO:0000256" key="1">
    <source>
        <dbReference type="ARBA" id="ARBA00022540"/>
    </source>
</evidence>
<keyword evidence="2" id="KW-0810">Translation regulation</keyword>
<dbReference type="Pfam" id="PF01652">
    <property type="entry name" value="IF4E"/>
    <property type="match status" value="1"/>
</dbReference>
<dbReference type="Gene3D" id="3.30.760.10">
    <property type="entry name" value="RNA Cap, Translation Initiation Factor Eif4e"/>
    <property type="match status" value="1"/>
</dbReference>
<dbReference type="PANTHER" id="PTHR11960:SF66">
    <property type="entry name" value="EUKARYOTIC TRANSLATION INITIATION FACTOR 4E TYPE 3"/>
    <property type="match status" value="1"/>
</dbReference>
<dbReference type="GO" id="GO:0006417">
    <property type="term" value="P:regulation of translation"/>
    <property type="evidence" value="ECO:0007669"/>
    <property type="project" value="UniProtKB-KW"/>
</dbReference>
<name>A0A6C0ABT3_9ZZZZ</name>
<dbReference type="SUPFAM" id="SSF55418">
    <property type="entry name" value="eIF4e-like"/>
    <property type="match status" value="1"/>
</dbReference>
<dbReference type="GO" id="GO:0003743">
    <property type="term" value="F:translation initiation factor activity"/>
    <property type="evidence" value="ECO:0007669"/>
    <property type="project" value="UniProtKB-KW"/>
</dbReference>
<proteinExistence type="predicted"/>
<sequence>MKSVKVNKNSRRSKKITVQIIDDSEPNVVREIKEIKEIKPIEDTWATNIKNNHTMDISNYTKEDIQLELDEIKKDKILPNEWVLWTHSLSSNDWSLKGYKKIYTITTVGEFWRIFNNFSKLGPDCFHIYMMKKNVTPMWEDKANRNGGICSLKIDFDKSFSEYEDICKNVVLNKLLINEGNDINGVSFSPKINSRCSFAIIKIWNGRAKNNIIDLLDITLKEKYQKNSLQYKENVPEY</sequence>
<protein>
    <submittedName>
        <fullName evidence="5">Uncharacterized protein</fullName>
    </submittedName>
</protein>
<dbReference type="GO" id="GO:0000340">
    <property type="term" value="F:RNA 7-methylguanosine cap binding"/>
    <property type="evidence" value="ECO:0007669"/>
    <property type="project" value="TreeGrafter"/>
</dbReference>
<keyword evidence="1" id="KW-0396">Initiation factor</keyword>
<evidence type="ECO:0000256" key="4">
    <source>
        <dbReference type="ARBA" id="ARBA00022917"/>
    </source>
</evidence>
<dbReference type="InterPro" id="IPR001040">
    <property type="entry name" value="TIF_eIF_4E"/>
</dbReference>
<reference evidence="5" key="1">
    <citation type="journal article" date="2020" name="Nature">
        <title>Giant virus diversity and host interactions through global metagenomics.</title>
        <authorList>
            <person name="Schulz F."/>
            <person name="Roux S."/>
            <person name="Paez-Espino D."/>
            <person name="Jungbluth S."/>
            <person name="Walsh D.A."/>
            <person name="Denef V.J."/>
            <person name="McMahon K.D."/>
            <person name="Konstantinidis K.T."/>
            <person name="Eloe-Fadrosh E.A."/>
            <person name="Kyrpides N.C."/>
            <person name="Woyke T."/>
        </authorList>
    </citation>
    <scope>NUCLEOTIDE SEQUENCE</scope>
    <source>
        <strain evidence="5">GVMAG-S-1004661-13</strain>
    </source>
</reference>
<evidence type="ECO:0000256" key="2">
    <source>
        <dbReference type="ARBA" id="ARBA00022845"/>
    </source>
</evidence>
<dbReference type="EMBL" id="MN740543">
    <property type="protein sequence ID" value="QHS77168.1"/>
    <property type="molecule type" value="Genomic_DNA"/>
</dbReference>
<dbReference type="GO" id="GO:0016281">
    <property type="term" value="C:eukaryotic translation initiation factor 4F complex"/>
    <property type="evidence" value="ECO:0007669"/>
    <property type="project" value="TreeGrafter"/>
</dbReference>
<keyword evidence="3" id="KW-0694">RNA-binding</keyword>
<dbReference type="InterPro" id="IPR023398">
    <property type="entry name" value="TIF_eIF4e-like"/>
</dbReference>
<dbReference type="AlphaFoldDB" id="A0A6C0ABT3"/>
<evidence type="ECO:0000313" key="5">
    <source>
        <dbReference type="EMBL" id="QHS77168.1"/>
    </source>
</evidence>
<organism evidence="5">
    <name type="scientific">viral metagenome</name>
    <dbReference type="NCBI Taxonomy" id="1070528"/>
    <lineage>
        <taxon>unclassified sequences</taxon>
        <taxon>metagenomes</taxon>
        <taxon>organismal metagenomes</taxon>
    </lineage>
</organism>